<evidence type="ECO:0000313" key="4">
    <source>
        <dbReference type="EMBL" id="AZS50308.1"/>
    </source>
</evidence>
<dbReference type="GO" id="GO:0032506">
    <property type="term" value="P:cytokinetic process"/>
    <property type="evidence" value="ECO:0007669"/>
    <property type="project" value="TreeGrafter"/>
</dbReference>
<dbReference type="RefSeq" id="WP_127162569.1">
    <property type="nucleotide sequence ID" value="NZ_CP029822.1"/>
</dbReference>
<evidence type="ECO:0000256" key="1">
    <source>
        <dbReference type="SAM" id="MobiDB-lite"/>
    </source>
</evidence>
<keyword evidence="5" id="KW-1185">Reference proteome</keyword>
<dbReference type="KEGG" id="emo:DM558_05760"/>
<dbReference type="AlphaFoldDB" id="A0A3Q9JIJ2"/>
<dbReference type="InterPro" id="IPR007730">
    <property type="entry name" value="SPOR-like_dom"/>
</dbReference>
<dbReference type="Gene3D" id="3.30.70.1070">
    <property type="entry name" value="Sporulation related repeat"/>
    <property type="match status" value="1"/>
</dbReference>
<sequence>MALFDGNLKQRLIGTIVLIILAVVFLPMIFNNRGEKLPETIVTVPTEPTRPETSTTPSQPEVTTATVTNQAATNTVVTTIPQPEHNAQPVTSTQQTTAVEQNTNTTTPAANTNTQQTSPQTNNPITPSWTIQIAAVSNPTNAEEFTNKLRKANYNAYTRKEGNIYRIFVGPFINKTEAFRTQKLIEKQFKEKGIVREFKPERN</sequence>
<dbReference type="PANTHER" id="PTHR38687:SF1">
    <property type="entry name" value="CELL DIVISION PROTEIN DEDD"/>
    <property type="match status" value="1"/>
</dbReference>
<feature type="region of interest" description="Disordered" evidence="1">
    <location>
        <begin position="45"/>
        <end position="64"/>
    </location>
</feature>
<name>A0A3Q9JIJ2_9GAMM</name>
<protein>
    <recommendedName>
        <fullName evidence="3">SPOR domain-containing protein</fullName>
    </recommendedName>
</protein>
<dbReference type="InterPro" id="IPR036680">
    <property type="entry name" value="SPOR-like_sf"/>
</dbReference>
<feature type="transmembrane region" description="Helical" evidence="2">
    <location>
        <begin position="12"/>
        <end position="30"/>
    </location>
</feature>
<proteinExistence type="predicted"/>
<dbReference type="PROSITE" id="PS51724">
    <property type="entry name" value="SPOR"/>
    <property type="match status" value="1"/>
</dbReference>
<reference evidence="5" key="1">
    <citation type="submission" date="2018-06" db="EMBL/GenBank/DDBJ databases">
        <title>Complete genome of Pseudomonas insecticola strain QZS01.</title>
        <authorList>
            <person name="Wang J."/>
            <person name="Su Q."/>
        </authorList>
    </citation>
    <scope>NUCLEOTIDE SEQUENCE [LARGE SCALE GENOMIC DNA]</scope>
    <source>
        <strain evidence="5">QZS01</strain>
    </source>
</reference>
<dbReference type="Proteomes" id="UP000273143">
    <property type="component" value="Chromosome"/>
</dbReference>
<accession>A0A3Q9JIJ2</accession>
<keyword evidence="2" id="KW-1133">Transmembrane helix</keyword>
<feature type="domain" description="SPOR" evidence="3">
    <location>
        <begin position="123"/>
        <end position="198"/>
    </location>
</feature>
<keyword evidence="2" id="KW-0812">Transmembrane</keyword>
<dbReference type="Pfam" id="PF05036">
    <property type="entry name" value="SPOR"/>
    <property type="match status" value="1"/>
</dbReference>
<dbReference type="EMBL" id="CP029822">
    <property type="protein sequence ID" value="AZS50308.1"/>
    <property type="molecule type" value="Genomic_DNA"/>
</dbReference>
<evidence type="ECO:0000256" key="2">
    <source>
        <dbReference type="SAM" id="Phobius"/>
    </source>
</evidence>
<organism evidence="4 5">
    <name type="scientific">Entomomonas moraniae</name>
    <dbReference type="NCBI Taxonomy" id="2213226"/>
    <lineage>
        <taxon>Bacteria</taxon>
        <taxon>Pseudomonadati</taxon>
        <taxon>Pseudomonadota</taxon>
        <taxon>Gammaproteobacteria</taxon>
        <taxon>Pseudomonadales</taxon>
        <taxon>Pseudomonadaceae</taxon>
        <taxon>Entomomonas</taxon>
    </lineage>
</organism>
<dbReference type="InterPro" id="IPR052521">
    <property type="entry name" value="Cell_div_SPOR-domain"/>
</dbReference>
<dbReference type="SUPFAM" id="SSF110997">
    <property type="entry name" value="Sporulation related repeat"/>
    <property type="match status" value="1"/>
</dbReference>
<feature type="region of interest" description="Disordered" evidence="1">
    <location>
        <begin position="80"/>
        <end position="100"/>
    </location>
</feature>
<dbReference type="GO" id="GO:0030428">
    <property type="term" value="C:cell septum"/>
    <property type="evidence" value="ECO:0007669"/>
    <property type="project" value="TreeGrafter"/>
</dbReference>
<dbReference type="GO" id="GO:0032153">
    <property type="term" value="C:cell division site"/>
    <property type="evidence" value="ECO:0007669"/>
    <property type="project" value="TreeGrafter"/>
</dbReference>
<evidence type="ECO:0000259" key="3">
    <source>
        <dbReference type="PROSITE" id="PS51724"/>
    </source>
</evidence>
<keyword evidence="2" id="KW-0472">Membrane</keyword>
<dbReference type="PANTHER" id="PTHR38687">
    <property type="entry name" value="CELL DIVISION PROTEIN DEDD-RELATED"/>
    <property type="match status" value="1"/>
</dbReference>
<evidence type="ECO:0000313" key="5">
    <source>
        <dbReference type="Proteomes" id="UP000273143"/>
    </source>
</evidence>
<gene>
    <name evidence="4" type="ORF">DM558_05760</name>
</gene>
<dbReference type="GO" id="GO:0042834">
    <property type="term" value="F:peptidoglycan binding"/>
    <property type="evidence" value="ECO:0007669"/>
    <property type="project" value="InterPro"/>
</dbReference>